<dbReference type="Proteomes" id="UP000203073">
    <property type="component" value="Segment"/>
</dbReference>
<dbReference type="GeneID" id="29056499"/>
<gene>
    <name evidence="1" type="primary">52</name>
    <name evidence="1" type="ORF">SEA_HEDWIG_52</name>
</gene>
<name>A0A1C9EHX2_9CAUD</name>
<dbReference type="KEGG" id="vg:29056499"/>
<accession>A0A1C9EHX2</accession>
<organism evidence="1 2">
    <name type="scientific">Gordonia phage Hedwig</name>
    <dbReference type="NCBI Taxonomy" id="1887648"/>
    <lineage>
        <taxon>Viruses</taxon>
        <taxon>Duplodnaviria</taxon>
        <taxon>Heunggongvirae</taxon>
        <taxon>Uroviricota</taxon>
        <taxon>Caudoviricetes</taxon>
        <taxon>Hedwigvirus</taxon>
        <taxon>Hedwigvirus hedwig</taxon>
    </lineage>
</organism>
<dbReference type="RefSeq" id="YP_009289861.1">
    <property type="nucleotide sequence ID" value="NC_031099.1"/>
</dbReference>
<dbReference type="EMBL" id="KX557279">
    <property type="protein sequence ID" value="AON97345.1"/>
    <property type="molecule type" value="Genomic_DNA"/>
</dbReference>
<reference evidence="2" key="1">
    <citation type="submission" date="2016-07" db="EMBL/GenBank/DDBJ databases">
        <authorList>
            <person name="Florea S."/>
            <person name="Webb J.S."/>
            <person name="Jaromczyk J."/>
            <person name="Schardl C.L."/>
        </authorList>
    </citation>
    <scope>NUCLEOTIDE SEQUENCE [LARGE SCALE GENOMIC DNA]</scope>
</reference>
<evidence type="ECO:0000313" key="1">
    <source>
        <dbReference type="EMBL" id="AON97345.1"/>
    </source>
</evidence>
<keyword evidence="2" id="KW-1185">Reference proteome</keyword>
<protein>
    <submittedName>
        <fullName evidence="1">Uncharacterized protein</fullName>
    </submittedName>
</protein>
<sequence length="86" mass="9173">MTGLPTMTAFEHYAEAEDYLRSAKSLTVPEQRERARDLTELASVHATLAVAGFIQTLVAVKVGDEVLAQIAASITSITGESPSPEL</sequence>
<proteinExistence type="predicted"/>
<evidence type="ECO:0000313" key="2">
    <source>
        <dbReference type="Proteomes" id="UP000203073"/>
    </source>
</evidence>